<dbReference type="AlphaFoldDB" id="A0A939IT69"/>
<dbReference type="InterPro" id="IPR029058">
    <property type="entry name" value="AB_hydrolase_fold"/>
</dbReference>
<evidence type="ECO:0000259" key="1">
    <source>
        <dbReference type="Pfam" id="PF12146"/>
    </source>
</evidence>
<proteinExistence type="predicted"/>
<dbReference type="EMBL" id="JAFKCV010000019">
    <property type="protein sequence ID" value="MBN7827477.1"/>
    <property type="molecule type" value="Genomic_DNA"/>
</dbReference>
<dbReference type="GO" id="GO:0016787">
    <property type="term" value="F:hydrolase activity"/>
    <property type="evidence" value="ECO:0007669"/>
    <property type="project" value="UniProtKB-KW"/>
</dbReference>
<dbReference type="Gene3D" id="3.40.50.1820">
    <property type="entry name" value="alpha/beta hydrolase"/>
    <property type="match status" value="1"/>
</dbReference>
<evidence type="ECO:0000313" key="2">
    <source>
        <dbReference type="EMBL" id="MBN7827477.1"/>
    </source>
</evidence>
<evidence type="ECO:0000313" key="3">
    <source>
        <dbReference type="Proteomes" id="UP000664654"/>
    </source>
</evidence>
<accession>A0A939IT69</accession>
<protein>
    <submittedName>
        <fullName evidence="2">Alpha/beta fold hydrolase</fullName>
    </submittedName>
</protein>
<name>A0A939IT69_9ALTE</name>
<organism evidence="2 3">
    <name type="scientific">Bowmanella dokdonensis</name>
    <dbReference type="NCBI Taxonomy" id="751969"/>
    <lineage>
        <taxon>Bacteria</taxon>
        <taxon>Pseudomonadati</taxon>
        <taxon>Pseudomonadota</taxon>
        <taxon>Gammaproteobacteria</taxon>
        <taxon>Alteromonadales</taxon>
        <taxon>Alteromonadaceae</taxon>
        <taxon>Bowmanella</taxon>
    </lineage>
</organism>
<keyword evidence="2" id="KW-0378">Hydrolase</keyword>
<dbReference type="Pfam" id="PF12146">
    <property type="entry name" value="Hydrolase_4"/>
    <property type="match status" value="1"/>
</dbReference>
<dbReference type="SUPFAM" id="SSF53474">
    <property type="entry name" value="alpha/beta-Hydrolases"/>
    <property type="match status" value="1"/>
</dbReference>
<feature type="domain" description="Serine aminopeptidase S33" evidence="1">
    <location>
        <begin position="32"/>
        <end position="168"/>
    </location>
</feature>
<keyword evidence="3" id="KW-1185">Reference proteome</keyword>
<gene>
    <name evidence="2" type="ORF">J0A66_19765</name>
</gene>
<sequence length="300" mass="34239">MTLSYQSHYLEGDGHRLHLCHISHNENAAGPAVLMVHGSIENGRIFYNHKGRGLGCFLARQGMQVYVLDLRGRGLSTPKIARGHLHGQLESICEDIPRAMAFVAARRGRFCTVAHSWGGVLLMACLIRQPHWIDRVERQVFFGTKRTIRVHNPERWLKLDLIWRNLAPLVARAKGYLPARQMGIGADNETRKMLRDTNLWVRSSHWHDPDDGFDYQKAAMGLGLPPTWFVTGLADYALGHYRDMRDFMQELGVSDHPHSLLSRKSGCLHDYDHINILTHPDCEKDHFPRVSQWLREGSGS</sequence>
<dbReference type="RefSeq" id="WP_206575590.1">
    <property type="nucleotide sequence ID" value="NZ_JAFKCV010000019.1"/>
</dbReference>
<dbReference type="InterPro" id="IPR022742">
    <property type="entry name" value="Hydrolase_4"/>
</dbReference>
<dbReference type="Proteomes" id="UP000664654">
    <property type="component" value="Unassembled WGS sequence"/>
</dbReference>
<comment type="caution">
    <text evidence="2">The sequence shown here is derived from an EMBL/GenBank/DDBJ whole genome shotgun (WGS) entry which is preliminary data.</text>
</comment>
<reference evidence="2" key="1">
    <citation type="submission" date="2021-03" db="EMBL/GenBank/DDBJ databases">
        <title>novel species isolated from a fishpond in China.</title>
        <authorList>
            <person name="Lu H."/>
            <person name="Cai Z."/>
        </authorList>
    </citation>
    <scope>NUCLEOTIDE SEQUENCE</scope>
    <source>
        <strain evidence="2">JCM 30855</strain>
    </source>
</reference>